<comment type="caution">
    <text evidence="2">The sequence shown here is derived from an EMBL/GenBank/DDBJ whole genome shotgun (WGS) entry which is preliminary data.</text>
</comment>
<name>A0A4R6YTQ4_9GAMM</name>
<evidence type="ECO:0000313" key="3">
    <source>
        <dbReference type="Proteomes" id="UP000295293"/>
    </source>
</evidence>
<protein>
    <submittedName>
        <fullName evidence="2">Phospholipid transport system transporter-binding protein</fullName>
    </submittedName>
</protein>
<organism evidence="2 3">
    <name type="scientific">Tahibacter aquaticus</name>
    <dbReference type="NCBI Taxonomy" id="520092"/>
    <lineage>
        <taxon>Bacteria</taxon>
        <taxon>Pseudomonadati</taxon>
        <taxon>Pseudomonadota</taxon>
        <taxon>Gammaproteobacteria</taxon>
        <taxon>Lysobacterales</taxon>
        <taxon>Rhodanobacteraceae</taxon>
        <taxon>Tahibacter</taxon>
    </lineage>
</organism>
<accession>A0A4R6YTQ4</accession>
<keyword evidence="3" id="KW-1185">Reference proteome</keyword>
<dbReference type="Pfam" id="PF13466">
    <property type="entry name" value="STAS_2"/>
    <property type="match status" value="1"/>
</dbReference>
<proteinExistence type="predicted"/>
<dbReference type="OrthoDB" id="5955564at2"/>
<sequence>MATAAAPVQVSTPAPGILAMSGDLVFATAATALAQARAYLARGDVTTLDLSGVSASDSAGLGVLLALCRAARVRGAALQITAMPATLQALAQLGEVEVLLGMPGKKPA</sequence>
<dbReference type="InterPro" id="IPR036513">
    <property type="entry name" value="STAS_dom_sf"/>
</dbReference>
<feature type="domain" description="STAS" evidence="1">
    <location>
        <begin position="17"/>
        <end position="108"/>
    </location>
</feature>
<evidence type="ECO:0000313" key="2">
    <source>
        <dbReference type="EMBL" id="TDR41721.1"/>
    </source>
</evidence>
<dbReference type="Proteomes" id="UP000295293">
    <property type="component" value="Unassembled WGS sequence"/>
</dbReference>
<dbReference type="EMBL" id="SNZH01000010">
    <property type="protein sequence ID" value="TDR41721.1"/>
    <property type="molecule type" value="Genomic_DNA"/>
</dbReference>
<dbReference type="SUPFAM" id="SSF52091">
    <property type="entry name" value="SpoIIaa-like"/>
    <property type="match status" value="1"/>
</dbReference>
<dbReference type="InterPro" id="IPR002645">
    <property type="entry name" value="STAS_dom"/>
</dbReference>
<dbReference type="PROSITE" id="PS50801">
    <property type="entry name" value="STAS"/>
    <property type="match status" value="1"/>
</dbReference>
<gene>
    <name evidence="2" type="ORF">DFR29_110204</name>
</gene>
<dbReference type="InterPro" id="IPR058548">
    <property type="entry name" value="MlaB-like_STAS"/>
</dbReference>
<dbReference type="AlphaFoldDB" id="A0A4R6YTQ4"/>
<dbReference type="Gene3D" id="3.30.750.24">
    <property type="entry name" value="STAS domain"/>
    <property type="match status" value="1"/>
</dbReference>
<evidence type="ECO:0000259" key="1">
    <source>
        <dbReference type="PROSITE" id="PS50801"/>
    </source>
</evidence>
<reference evidence="2 3" key="1">
    <citation type="submission" date="2019-03" db="EMBL/GenBank/DDBJ databases">
        <title>Genomic Encyclopedia of Type Strains, Phase IV (KMG-IV): sequencing the most valuable type-strain genomes for metagenomic binning, comparative biology and taxonomic classification.</title>
        <authorList>
            <person name="Goeker M."/>
        </authorList>
    </citation>
    <scope>NUCLEOTIDE SEQUENCE [LARGE SCALE GENOMIC DNA]</scope>
    <source>
        <strain evidence="2 3">DSM 21667</strain>
    </source>
</reference>
<dbReference type="RefSeq" id="WP_133819793.1">
    <property type="nucleotide sequence ID" value="NZ_SNZH01000010.1"/>
</dbReference>